<dbReference type="Proteomes" id="UP000507222">
    <property type="component" value="Unassembled WGS sequence"/>
</dbReference>
<organism evidence="2 4">
    <name type="scientific">Prunus armeniaca</name>
    <name type="common">Apricot</name>
    <name type="synonym">Armeniaca vulgaris</name>
    <dbReference type="NCBI Taxonomy" id="36596"/>
    <lineage>
        <taxon>Eukaryota</taxon>
        <taxon>Viridiplantae</taxon>
        <taxon>Streptophyta</taxon>
        <taxon>Embryophyta</taxon>
        <taxon>Tracheophyta</taxon>
        <taxon>Spermatophyta</taxon>
        <taxon>Magnoliopsida</taxon>
        <taxon>eudicotyledons</taxon>
        <taxon>Gunneridae</taxon>
        <taxon>Pentapetalae</taxon>
        <taxon>rosids</taxon>
        <taxon>fabids</taxon>
        <taxon>Rosales</taxon>
        <taxon>Rosaceae</taxon>
        <taxon>Amygdaloideae</taxon>
        <taxon>Amygdaleae</taxon>
        <taxon>Prunus</taxon>
    </lineage>
</organism>
<dbReference type="AlphaFoldDB" id="A0A6J5TPU5"/>
<name>A0A6J5TPU5_PRUAR</name>
<proteinExistence type="predicted"/>
<evidence type="ECO:0000256" key="1">
    <source>
        <dbReference type="SAM" id="MobiDB-lite"/>
    </source>
</evidence>
<protein>
    <submittedName>
        <fullName evidence="2">Uncharacterized protein</fullName>
    </submittedName>
</protein>
<evidence type="ECO:0000313" key="4">
    <source>
        <dbReference type="Proteomes" id="UP000507222"/>
    </source>
</evidence>
<feature type="region of interest" description="Disordered" evidence="1">
    <location>
        <begin position="1"/>
        <end position="26"/>
    </location>
</feature>
<evidence type="ECO:0000313" key="5">
    <source>
        <dbReference type="Proteomes" id="UP000507245"/>
    </source>
</evidence>
<evidence type="ECO:0000313" key="2">
    <source>
        <dbReference type="EMBL" id="CAB4266070.1"/>
    </source>
</evidence>
<reference evidence="5" key="1">
    <citation type="journal article" date="2020" name="Genome Biol.">
        <title>Gamete binning: chromosome-level and haplotype-resolved genome assembly enabled by high-throughput single-cell sequencing of gamete genomes.</title>
        <authorList>
            <person name="Campoy J.A."/>
            <person name="Sun H."/>
            <person name="Goel M."/>
            <person name="Jiao W.-B."/>
            <person name="Folz-Donahue K."/>
            <person name="Wang N."/>
            <person name="Rubio M."/>
            <person name="Liu C."/>
            <person name="Kukat C."/>
            <person name="Ruiz D."/>
            <person name="Huettel B."/>
            <person name="Schneeberger K."/>
        </authorList>
    </citation>
    <scope>NUCLEOTIDE SEQUENCE [LARGE SCALE GENOMIC DNA]</scope>
    <source>
        <strain evidence="5">cv. Rojo Pasion</strain>
    </source>
</reference>
<sequence>MRGCTEEKEGAGKRTKEKTESARQNKPVGWAVVVDGWRAPRGILPHPYLSFSLSHAHIHMS</sequence>
<feature type="compositionally biased region" description="Basic and acidic residues" evidence="1">
    <location>
        <begin position="1"/>
        <end position="23"/>
    </location>
</feature>
<gene>
    <name evidence="2" type="ORF">CURHAP_LOCUS8313</name>
    <name evidence="3" type="ORF">ORAREDHAP_LOCUS8300</name>
</gene>
<evidence type="ECO:0000313" key="3">
    <source>
        <dbReference type="EMBL" id="CAB4296653.1"/>
    </source>
</evidence>
<dbReference type="EMBL" id="CAEKDK010000001">
    <property type="protein sequence ID" value="CAB4266070.1"/>
    <property type="molecule type" value="Genomic_DNA"/>
</dbReference>
<reference evidence="2 4" key="2">
    <citation type="submission" date="2020-05" db="EMBL/GenBank/DDBJ databases">
        <authorList>
            <person name="Campoy J."/>
            <person name="Schneeberger K."/>
            <person name="Spophaly S."/>
        </authorList>
    </citation>
    <scope>NUCLEOTIDE SEQUENCE [LARGE SCALE GENOMIC DNA]</scope>
    <source>
        <strain evidence="2">PruArmRojPasFocal</strain>
    </source>
</reference>
<keyword evidence="5" id="KW-1185">Reference proteome</keyword>
<dbReference type="EMBL" id="CAEKKB010000001">
    <property type="protein sequence ID" value="CAB4296653.1"/>
    <property type="molecule type" value="Genomic_DNA"/>
</dbReference>
<accession>A0A6J5TPU5</accession>
<dbReference type="Proteomes" id="UP000507245">
    <property type="component" value="Unassembled WGS sequence"/>
</dbReference>